<dbReference type="Pfam" id="PF00149">
    <property type="entry name" value="Metallophos"/>
    <property type="match status" value="1"/>
</dbReference>
<name>A0A7X3MHD4_9FIRM</name>
<dbReference type="PANTHER" id="PTHR31302">
    <property type="entry name" value="TRANSMEMBRANE PROTEIN WITH METALLOPHOSPHOESTERASE DOMAIN-RELATED"/>
    <property type="match status" value="1"/>
</dbReference>
<comment type="caution">
    <text evidence="3">The sequence shown here is derived from an EMBL/GenBank/DDBJ whole genome shotgun (WGS) entry which is preliminary data.</text>
</comment>
<feature type="transmembrane region" description="Helical" evidence="1">
    <location>
        <begin position="6"/>
        <end position="26"/>
    </location>
</feature>
<dbReference type="Proteomes" id="UP000460412">
    <property type="component" value="Unassembled WGS sequence"/>
</dbReference>
<dbReference type="InterPro" id="IPR004843">
    <property type="entry name" value="Calcineurin-like_PHP"/>
</dbReference>
<gene>
    <name evidence="3" type="ORF">GN277_13585</name>
</gene>
<evidence type="ECO:0000256" key="1">
    <source>
        <dbReference type="SAM" id="Phobius"/>
    </source>
</evidence>
<keyword evidence="1" id="KW-1133">Transmembrane helix</keyword>
<dbReference type="SUPFAM" id="SSF56300">
    <property type="entry name" value="Metallo-dependent phosphatases"/>
    <property type="match status" value="1"/>
</dbReference>
<dbReference type="EMBL" id="WUQX01000001">
    <property type="protein sequence ID" value="MXP76387.1"/>
    <property type="molecule type" value="Genomic_DNA"/>
</dbReference>
<feature type="transmembrane region" description="Helical" evidence="1">
    <location>
        <begin position="70"/>
        <end position="91"/>
    </location>
</feature>
<protein>
    <submittedName>
        <fullName evidence="3">Metallophosphoesterase</fullName>
    </submittedName>
</protein>
<sequence length="399" mass="44734">MLAILLSPLYVLVNAYIIRWIIRWLSTCRHEFRRFRSRLIVSMVYLFFASAMGVGFFLPSGGVKRFFVKIGNYWLGVLLYTILVVGAADVIHVLLKRSKKINQEKLRSFKVFVASGIICAVGIAVLSIWGMVNAGNIRTTKYEAVIDKKAGNLKQMKVVMAADLHMGYNIGCEHIQKMVEKINAQEPDLVVFAGDIFDNEYEALEDPKKLIDILKGIKSKYGVYACYGNHDIKEKILAGFTFGGSQKKESDIRMDEFLKEAGITLLRDESVLIGDSVYLYGRPDRQRPGRDIKTRKTPEEITAGMDLSKPVFVIDHQPKELQELADAGVDLDLCGHTHDGQVWPGNLTIRLMWENACGYLKKGDMHNIVTSGVGIFGPNMRVGTIAEICSVTVKFKGDE</sequence>
<dbReference type="PANTHER" id="PTHR31302:SF0">
    <property type="entry name" value="TRANSMEMBRANE PROTEIN WITH METALLOPHOSPHOESTERASE DOMAIN"/>
    <property type="match status" value="1"/>
</dbReference>
<keyword evidence="1" id="KW-0472">Membrane</keyword>
<feature type="transmembrane region" description="Helical" evidence="1">
    <location>
        <begin position="111"/>
        <end position="132"/>
    </location>
</feature>
<feature type="transmembrane region" description="Helical" evidence="1">
    <location>
        <begin position="38"/>
        <end position="58"/>
    </location>
</feature>
<dbReference type="CDD" id="cd07385">
    <property type="entry name" value="MPP_YkuE_C"/>
    <property type="match status" value="1"/>
</dbReference>
<dbReference type="RefSeq" id="WP_159751526.1">
    <property type="nucleotide sequence ID" value="NZ_CASZNZ010000019.1"/>
</dbReference>
<dbReference type="InterPro" id="IPR029052">
    <property type="entry name" value="Metallo-depent_PP-like"/>
</dbReference>
<proteinExistence type="predicted"/>
<reference evidence="3 4" key="1">
    <citation type="submission" date="2019-12" db="EMBL/GenBank/DDBJ databases">
        <title>Sporaefaciens musculi gen. nov., sp. nov., a novel bacterium isolated from the caecum of an obese mouse.</title>
        <authorList>
            <person name="Rasmussen T.S."/>
            <person name="Streidl T."/>
            <person name="Hitch T.C.A."/>
            <person name="Wortmann E."/>
            <person name="Deptula P."/>
            <person name="Hansen M."/>
            <person name="Nielsen D.S."/>
            <person name="Clavel T."/>
            <person name="Vogensen F.K."/>
        </authorList>
    </citation>
    <scope>NUCLEOTIDE SEQUENCE [LARGE SCALE GENOMIC DNA]</scope>
    <source>
        <strain evidence="3 4">WCA-9-b2</strain>
    </source>
</reference>
<evidence type="ECO:0000313" key="4">
    <source>
        <dbReference type="Proteomes" id="UP000460412"/>
    </source>
</evidence>
<keyword evidence="4" id="KW-1185">Reference proteome</keyword>
<evidence type="ECO:0000313" key="3">
    <source>
        <dbReference type="EMBL" id="MXP76387.1"/>
    </source>
</evidence>
<dbReference type="InterPro" id="IPR051158">
    <property type="entry name" value="Metallophosphoesterase_sf"/>
</dbReference>
<keyword evidence="1" id="KW-0812">Transmembrane</keyword>
<evidence type="ECO:0000259" key="2">
    <source>
        <dbReference type="Pfam" id="PF00149"/>
    </source>
</evidence>
<accession>A0A7X3MHD4</accession>
<dbReference type="Gene3D" id="3.60.21.10">
    <property type="match status" value="1"/>
</dbReference>
<feature type="domain" description="Calcineurin-like phosphoesterase" evidence="2">
    <location>
        <begin position="156"/>
        <end position="339"/>
    </location>
</feature>
<organism evidence="3 4">
    <name type="scientific">Sporofaciens musculi</name>
    <dbReference type="NCBI Taxonomy" id="2681861"/>
    <lineage>
        <taxon>Bacteria</taxon>
        <taxon>Bacillati</taxon>
        <taxon>Bacillota</taxon>
        <taxon>Clostridia</taxon>
        <taxon>Lachnospirales</taxon>
        <taxon>Lachnospiraceae</taxon>
        <taxon>Sporofaciens</taxon>
    </lineage>
</organism>
<dbReference type="GO" id="GO:0016787">
    <property type="term" value="F:hydrolase activity"/>
    <property type="evidence" value="ECO:0007669"/>
    <property type="project" value="InterPro"/>
</dbReference>
<dbReference type="AlphaFoldDB" id="A0A7X3MHD4"/>